<dbReference type="PANTHER" id="PTHR43857:SF1">
    <property type="entry name" value="YJGH FAMILY PROTEIN"/>
    <property type="match status" value="1"/>
</dbReference>
<protein>
    <submittedName>
        <fullName evidence="1">RidA family protein</fullName>
    </submittedName>
</protein>
<dbReference type="Proteomes" id="UP000696294">
    <property type="component" value="Unassembled WGS sequence"/>
</dbReference>
<proteinExistence type="predicted"/>
<dbReference type="Pfam" id="PF01042">
    <property type="entry name" value="Ribonuc_L-PSP"/>
    <property type="match status" value="2"/>
</dbReference>
<dbReference type="InterPro" id="IPR035959">
    <property type="entry name" value="RutC-like_sf"/>
</dbReference>
<keyword evidence="2" id="KW-1185">Reference proteome</keyword>
<dbReference type="InterPro" id="IPR006175">
    <property type="entry name" value="YjgF/YER057c/UK114"/>
</dbReference>
<dbReference type="CDD" id="cd00448">
    <property type="entry name" value="YjgF_YER057c_UK114_family"/>
    <property type="match status" value="2"/>
</dbReference>
<dbReference type="EMBL" id="JAATEP010000032">
    <property type="protein sequence ID" value="NJP94804.1"/>
    <property type="molecule type" value="Genomic_DNA"/>
</dbReference>
<gene>
    <name evidence="1" type="ORF">HCN51_36130</name>
</gene>
<dbReference type="RefSeq" id="WP_168015955.1">
    <property type="nucleotide sequence ID" value="NZ_JAATEP010000032.1"/>
</dbReference>
<dbReference type="PANTHER" id="PTHR43857">
    <property type="entry name" value="BLR7761 PROTEIN"/>
    <property type="match status" value="1"/>
</dbReference>
<comment type="caution">
    <text evidence="1">The sequence shown here is derived from an EMBL/GenBank/DDBJ whole genome shotgun (WGS) entry which is preliminary data.</text>
</comment>
<reference evidence="1 2" key="1">
    <citation type="submission" date="2020-03" db="EMBL/GenBank/DDBJ databases">
        <title>WGS of actinomycetes isolated from Thailand.</title>
        <authorList>
            <person name="Thawai C."/>
        </authorList>
    </citation>
    <scope>NUCLEOTIDE SEQUENCE [LARGE SCALE GENOMIC DNA]</scope>
    <source>
        <strain evidence="1 2">FMUSA5-5</strain>
    </source>
</reference>
<accession>A0ABX1BGE0</accession>
<evidence type="ECO:0000313" key="2">
    <source>
        <dbReference type="Proteomes" id="UP000696294"/>
    </source>
</evidence>
<name>A0ABX1BGE0_9ACTN</name>
<organism evidence="1 2">
    <name type="scientific">Nonomuraea composti</name>
    <dbReference type="NCBI Taxonomy" id="2720023"/>
    <lineage>
        <taxon>Bacteria</taxon>
        <taxon>Bacillati</taxon>
        <taxon>Actinomycetota</taxon>
        <taxon>Actinomycetes</taxon>
        <taxon>Streptosporangiales</taxon>
        <taxon>Streptosporangiaceae</taxon>
        <taxon>Nonomuraea</taxon>
    </lineage>
</organism>
<evidence type="ECO:0000313" key="1">
    <source>
        <dbReference type="EMBL" id="NJP94804.1"/>
    </source>
</evidence>
<dbReference type="Gene3D" id="3.30.1330.40">
    <property type="entry name" value="RutC-like"/>
    <property type="match status" value="3"/>
</dbReference>
<dbReference type="SUPFAM" id="SSF55298">
    <property type="entry name" value="YjgF-like"/>
    <property type="match status" value="3"/>
</dbReference>
<sequence length="421" mass="43984">MNEIVKAVVPHLAGTAIRHAPAVKAGPWVFVTGQEAIDPATGATGGNAPKIGESRRRREGEAVIAELRRLLGEMGTDWSRSVRVDQFYTSPDAVNPYHRARRHAVGDHLPASTSVVVDRCLAATSSVSAGLIAAHPDAGHDVAAVHPPGTEAGGHGVPPAVTCGEFVFVSGHMASQSGERLDPRAAVPPDMRWGASAIRRQTEHLIAHQLTPLLEAAGSSWETVVKAQVFLGDGDDLPEFLEVWSEHLNGIPCALTVVPAAAFRIAQGRIEMNLVALRNEAAGRKTVVEAGLPHGAALGPCVRAGDLLLPSGLMAVRADGAVAGAGISPTLDGLAHAGHLQAATIYDHADALCAAAGTSMAGAVRAQYFVTAVHDFPGVTAAWAARYGDEPHPFWCLQVPRPLPALGAALVADFWIYAPER</sequence>